<dbReference type="Pfam" id="PF02803">
    <property type="entry name" value="Thiolase_C"/>
    <property type="match status" value="1"/>
</dbReference>
<dbReference type="NCBIfam" id="TIGR01930">
    <property type="entry name" value="AcCoA-C-Actrans"/>
    <property type="match status" value="1"/>
</dbReference>
<feature type="domain" description="Thiolase N-terminal" evidence="8">
    <location>
        <begin position="7"/>
        <end position="259"/>
    </location>
</feature>
<dbReference type="PROSITE" id="PS00737">
    <property type="entry name" value="THIOLASE_2"/>
    <property type="match status" value="1"/>
</dbReference>
<dbReference type="AlphaFoldDB" id="A0A429ZKU0"/>
<comment type="pathway">
    <text evidence="1">Lipid metabolism.</text>
</comment>
<dbReference type="PANTHER" id="PTHR43853">
    <property type="entry name" value="3-KETOACYL-COA THIOLASE, PEROXISOMAL"/>
    <property type="match status" value="1"/>
</dbReference>
<dbReference type="SUPFAM" id="SSF53901">
    <property type="entry name" value="Thiolase-like"/>
    <property type="match status" value="2"/>
</dbReference>
<dbReference type="EMBL" id="NGJU01000015">
    <property type="protein sequence ID" value="RST94302.1"/>
    <property type="molecule type" value="Genomic_DNA"/>
</dbReference>
<dbReference type="PROSITE" id="PS00098">
    <property type="entry name" value="THIOLASE_1"/>
    <property type="match status" value="1"/>
</dbReference>
<dbReference type="GO" id="GO:0005737">
    <property type="term" value="C:cytoplasm"/>
    <property type="evidence" value="ECO:0007669"/>
    <property type="project" value="UniProtKB-ARBA"/>
</dbReference>
<accession>A0A429ZKU0</accession>
<dbReference type="GO" id="GO:0006635">
    <property type="term" value="P:fatty acid beta-oxidation"/>
    <property type="evidence" value="ECO:0007669"/>
    <property type="project" value="TreeGrafter"/>
</dbReference>
<dbReference type="InterPro" id="IPR020613">
    <property type="entry name" value="Thiolase_CS"/>
</dbReference>
<dbReference type="PIRSF" id="PIRSF000429">
    <property type="entry name" value="Ac-CoA_Ac_transf"/>
    <property type="match status" value="1"/>
</dbReference>
<dbReference type="InterPro" id="IPR020615">
    <property type="entry name" value="Thiolase_acyl_enz_int_AS"/>
</dbReference>
<feature type="active site" description="Proton acceptor" evidence="6">
    <location>
        <position position="346"/>
    </location>
</feature>
<dbReference type="GO" id="GO:0003988">
    <property type="term" value="F:acetyl-CoA C-acyltransferase activity"/>
    <property type="evidence" value="ECO:0007669"/>
    <property type="project" value="UniProtKB-EC"/>
</dbReference>
<dbReference type="GeneID" id="98568711"/>
<dbReference type="FunFam" id="3.40.47.10:FF:000010">
    <property type="entry name" value="Acetyl-CoA acetyltransferase (Thiolase)"/>
    <property type="match status" value="1"/>
</dbReference>
<dbReference type="RefSeq" id="WP_126780712.1">
    <property type="nucleotide sequence ID" value="NZ_CAUQJP010000102.1"/>
</dbReference>
<dbReference type="PANTHER" id="PTHR43853:SF21">
    <property type="entry name" value="STEROID 3-KETOACYL-COA THIOLASE"/>
    <property type="match status" value="1"/>
</dbReference>
<evidence type="ECO:0000256" key="1">
    <source>
        <dbReference type="ARBA" id="ARBA00005189"/>
    </source>
</evidence>
<evidence type="ECO:0000313" key="10">
    <source>
        <dbReference type="EMBL" id="RST94302.1"/>
    </source>
</evidence>
<evidence type="ECO:0000313" key="11">
    <source>
        <dbReference type="Proteomes" id="UP000287239"/>
    </source>
</evidence>
<keyword evidence="11" id="KW-1185">Reference proteome</keyword>
<dbReference type="InterPro" id="IPR020617">
    <property type="entry name" value="Thiolase_C"/>
</dbReference>
<dbReference type="InterPro" id="IPR020616">
    <property type="entry name" value="Thiolase_N"/>
</dbReference>
<organism evidence="10 11">
    <name type="scientific">Vagococcus salmoninarum</name>
    <dbReference type="NCBI Taxonomy" id="2739"/>
    <lineage>
        <taxon>Bacteria</taxon>
        <taxon>Bacillati</taxon>
        <taxon>Bacillota</taxon>
        <taxon>Bacilli</taxon>
        <taxon>Lactobacillales</taxon>
        <taxon>Enterococcaceae</taxon>
        <taxon>Vagococcus</taxon>
    </lineage>
</organism>
<comment type="caution">
    <text evidence="10">The sequence shown here is derived from an EMBL/GenBank/DDBJ whole genome shotgun (WGS) entry which is preliminary data.</text>
</comment>
<dbReference type="CDD" id="cd00751">
    <property type="entry name" value="thiolase"/>
    <property type="match status" value="1"/>
</dbReference>
<dbReference type="InterPro" id="IPR002155">
    <property type="entry name" value="Thiolase"/>
</dbReference>
<evidence type="ECO:0000259" key="8">
    <source>
        <dbReference type="Pfam" id="PF00108"/>
    </source>
</evidence>
<dbReference type="Proteomes" id="UP000287239">
    <property type="component" value="Unassembled WGS sequence"/>
</dbReference>
<sequence length="390" mass="41522">MEKRGAYIVAYGRSPIAKSNQTGALRYTRPEDVASEVLTGVLKQIPDFNYELIEDVIIGCAFPEGEQGTNLAKIIADRSGLPESVPGQTVNRYCASSLQTIADGASHIKAGHVNCVVAGGVEFMSRIPMGGGAFAPNPSLIKTHPESYMAMGITAENVADQYQISRQEQDEFAVSSHQKAWQAQEQEKFTEIIPVTAYLPDSHNQLVPSEFKKDQGIRPETDQNKLAQLKPAFKLGGSVTAGNSSQTSDGAAMLVLMSGELVEQLKLQPIAKFVDFTIVGLDPKIMGVGALKSIESLLAKRNLKPEEIDLFEINEAFASQAALAVKSLNLPSDKVNVNGGAIALGHPLGATGAILTSKLLAELGRRKEQTGVVSLCIGGGMGAAALIEYL</sequence>
<name>A0A429ZKU0_9ENTE</name>
<dbReference type="GO" id="GO:0010124">
    <property type="term" value="P:phenylacetate catabolic process"/>
    <property type="evidence" value="ECO:0007669"/>
    <property type="project" value="TreeGrafter"/>
</dbReference>
<dbReference type="InterPro" id="IPR020610">
    <property type="entry name" value="Thiolase_AS"/>
</dbReference>
<comment type="similarity">
    <text evidence="2 7">Belongs to the thiolase-like superfamily. Thiolase family.</text>
</comment>
<dbReference type="OrthoDB" id="9764892at2"/>
<reference evidence="10 11" key="1">
    <citation type="submission" date="2017-05" db="EMBL/GenBank/DDBJ databases">
        <title>Vagococcus spp. assemblies.</title>
        <authorList>
            <person name="Gulvik C.A."/>
        </authorList>
    </citation>
    <scope>NUCLEOTIDE SEQUENCE [LARGE SCALE GENOMIC DNA]</scope>
    <source>
        <strain evidence="10 11">NCFB 2777</strain>
    </source>
</reference>
<evidence type="ECO:0000256" key="3">
    <source>
        <dbReference type="ARBA" id="ARBA00022679"/>
    </source>
</evidence>
<feature type="active site" description="Acyl-thioester intermediate" evidence="6">
    <location>
        <position position="94"/>
    </location>
</feature>
<evidence type="ECO:0000256" key="2">
    <source>
        <dbReference type="ARBA" id="ARBA00010982"/>
    </source>
</evidence>
<dbReference type="InterPro" id="IPR050215">
    <property type="entry name" value="Thiolase-like_sf_Thiolase"/>
</dbReference>
<evidence type="ECO:0000256" key="4">
    <source>
        <dbReference type="ARBA" id="ARBA00023315"/>
    </source>
</evidence>
<dbReference type="Gene3D" id="3.40.47.10">
    <property type="match status" value="1"/>
</dbReference>
<dbReference type="PROSITE" id="PS00099">
    <property type="entry name" value="THIOLASE_3"/>
    <property type="match status" value="1"/>
</dbReference>
<evidence type="ECO:0000259" key="9">
    <source>
        <dbReference type="Pfam" id="PF02803"/>
    </source>
</evidence>
<gene>
    <name evidence="10" type="ORF">CBF35_10035</name>
</gene>
<feature type="domain" description="Thiolase C-terminal" evidence="9">
    <location>
        <begin position="268"/>
        <end position="388"/>
    </location>
</feature>
<evidence type="ECO:0000256" key="6">
    <source>
        <dbReference type="PIRSR" id="PIRSR000429-1"/>
    </source>
</evidence>
<dbReference type="EC" id="2.3.1.16" evidence="5"/>
<dbReference type="Pfam" id="PF00108">
    <property type="entry name" value="Thiolase_N"/>
    <property type="match status" value="1"/>
</dbReference>
<protein>
    <recommendedName>
        <fullName evidence="5">acetyl-CoA C-acyltransferase</fullName>
        <ecNumber evidence="5">2.3.1.16</ecNumber>
    </recommendedName>
</protein>
<evidence type="ECO:0000256" key="5">
    <source>
        <dbReference type="ARBA" id="ARBA00024073"/>
    </source>
</evidence>
<dbReference type="InterPro" id="IPR016039">
    <property type="entry name" value="Thiolase-like"/>
</dbReference>
<feature type="active site" description="Proton acceptor" evidence="6">
    <location>
        <position position="376"/>
    </location>
</feature>
<keyword evidence="4 7" id="KW-0012">Acyltransferase</keyword>
<evidence type="ECO:0000256" key="7">
    <source>
        <dbReference type="RuleBase" id="RU003557"/>
    </source>
</evidence>
<proteinExistence type="inferred from homology"/>
<keyword evidence="3 7" id="KW-0808">Transferase</keyword>